<evidence type="ECO:0000256" key="7">
    <source>
        <dbReference type="ARBA" id="ARBA00022840"/>
    </source>
</evidence>
<comment type="subcellular location">
    <subcellularLocation>
        <location evidence="2">Cell membrane</location>
    </subcellularLocation>
    <subcellularLocation>
        <location evidence="1">Membrane</location>
        <topology evidence="1">Single-pass membrane protein</topology>
    </subcellularLocation>
</comment>
<dbReference type="SUPFAM" id="SSF56112">
    <property type="entry name" value="Protein kinase-like (PK-like)"/>
    <property type="match status" value="1"/>
</dbReference>
<keyword evidence="13" id="KW-1185">Reference proteome</keyword>
<evidence type="ECO:0000256" key="8">
    <source>
        <dbReference type="ARBA" id="ARBA00023136"/>
    </source>
</evidence>
<dbReference type="InterPro" id="IPR051716">
    <property type="entry name" value="Plant_RL_S/T_kinase"/>
</dbReference>
<protein>
    <submittedName>
        <fullName evidence="12">Putative leucine-rich repeat receptor-like protein kinase</fullName>
    </submittedName>
</protein>
<dbReference type="PRINTS" id="PR00109">
    <property type="entry name" value="TYRKINASE"/>
</dbReference>
<organism evidence="12 13">
    <name type="scientific">Planoprotostelium fungivorum</name>
    <dbReference type="NCBI Taxonomy" id="1890364"/>
    <lineage>
        <taxon>Eukaryota</taxon>
        <taxon>Amoebozoa</taxon>
        <taxon>Evosea</taxon>
        <taxon>Variosea</taxon>
        <taxon>Cavosteliida</taxon>
        <taxon>Cavosteliaceae</taxon>
        <taxon>Planoprotostelium</taxon>
    </lineage>
</organism>
<reference evidence="12 13" key="1">
    <citation type="journal article" date="2018" name="Genome Biol. Evol.">
        <title>Multiple Roots of Fruiting Body Formation in Amoebozoa.</title>
        <authorList>
            <person name="Hillmann F."/>
            <person name="Forbes G."/>
            <person name="Novohradska S."/>
            <person name="Ferling I."/>
            <person name="Riege K."/>
            <person name="Groth M."/>
            <person name="Westermann M."/>
            <person name="Marz M."/>
            <person name="Spaller T."/>
            <person name="Winckler T."/>
            <person name="Schaap P."/>
            <person name="Glockner G."/>
        </authorList>
    </citation>
    <scope>NUCLEOTIDE SEQUENCE [LARGE SCALE GENOMIC DNA]</scope>
    <source>
        <strain evidence="12 13">Jena</strain>
    </source>
</reference>
<evidence type="ECO:0000256" key="9">
    <source>
        <dbReference type="PROSITE-ProRule" id="PRU10141"/>
    </source>
</evidence>
<keyword evidence="10" id="KW-1133">Transmembrane helix</keyword>
<dbReference type="OrthoDB" id="1668230at2759"/>
<keyword evidence="5" id="KW-0677">Repeat</keyword>
<dbReference type="PROSITE" id="PS51450">
    <property type="entry name" value="LRR"/>
    <property type="match status" value="1"/>
</dbReference>
<dbReference type="PROSITE" id="PS50011">
    <property type="entry name" value="PROTEIN_KINASE_DOM"/>
    <property type="match status" value="1"/>
</dbReference>
<evidence type="ECO:0000256" key="3">
    <source>
        <dbReference type="ARBA" id="ARBA00022614"/>
    </source>
</evidence>
<evidence type="ECO:0000256" key="2">
    <source>
        <dbReference type="ARBA" id="ARBA00004236"/>
    </source>
</evidence>
<dbReference type="GO" id="GO:0005524">
    <property type="term" value="F:ATP binding"/>
    <property type="evidence" value="ECO:0007669"/>
    <property type="project" value="UniProtKB-UniRule"/>
</dbReference>
<dbReference type="FunFam" id="3.80.10.10:FF:000095">
    <property type="entry name" value="LRR receptor-like serine/threonine-protein kinase GSO1"/>
    <property type="match status" value="1"/>
</dbReference>
<dbReference type="GO" id="GO:0005886">
    <property type="term" value="C:plasma membrane"/>
    <property type="evidence" value="ECO:0007669"/>
    <property type="project" value="UniProtKB-SubCell"/>
</dbReference>
<dbReference type="EMBL" id="MDYQ01000099">
    <property type="protein sequence ID" value="PRP82637.1"/>
    <property type="molecule type" value="Genomic_DNA"/>
</dbReference>
<dbReference type="STRING" id="1890364.A0A2P6NFA6"/>
<dbReference type="Gene3D" id="3.80.10.10">
    <property type="entry name" value="Ribonuclease Inhibitor"/>
    <property type="match status" value="5"/>
</dbReference>
<evidence type="ECO:0000259" key="11">
    <source>
        <dbReference type="PROSITE" id="PS50011"/>
    </source>
</evidence>
<dbReference type="InterPro" id="IPR011009">
    <property type="entry name" value="Kinase-like_dom_sf"/>
</dbReference>
<keyword evidence="12" id="KW-0675">Receptor</keyword>
<feature type="domain" description="Protein kinase" evidence="11">
    <location>
        <begin position="1035"/>
        <end position="1285"/>
    </location>
</feature>
<feature type="binding site" evidence="9">
    <location>
        <position position="1062"/>
    </location>
    <ligand>
        <name>ATP</name>
        <dbReference type="ChEBI" id="CHEBI:30616"/>
    </ligand>
</feature>
<accession>A0A2P6NFA6</accession>
<keyword evidence="10" id="KW-0812">Transmembrane</keyword>
<dbReference type="Pfam" id="PF13855">
    <property type="entry name" value="LRR_8"/>
    <property type="match status" value="2"/>
</dbReference>
<dbReference type="PROSITE" id="PS00109">
    <property type="entry name" value="PROTEIN_KINASE_TYR"/>
    <property type="match status" value="1"/>
</dbReference>
<proteinExistence type="predicted"/>
<keyword evidence="3" id="KW-0433">Leucine-rich repeat</keyword>
<evidence type="ECO:0000256" key="5">
    <source>
        <dbReference type="ARBA" id="ARBA00022737"/>
    </source>
</evidence>
<evidence type="ECO:0000256" key="6">
    <source>
        <dbReference type="ARBA" id="ARBA00022741"/>
    </source>
</evidence>
<dbReference type="Proteomes" id="UP000241769">
    <property type="component" value="Unassembled WGS sequence"/>
</dbReference>
<dbReference type="SMART" id="SM00219">
    <property type="entry name" value="TyrKc"/>
    <property type="match status" value="1"/>
</dbReference>
<dbReference type="InterPro" id="IPR000719">
    <property type="entry name" value="Prot_kinase_dom"/>
</dbReference>
<dbReference type="GO" id="GO:0004713">
    <property type="term" value="F:protein tyrosine kinase activity"/>
    <property type="evidence" value="ECO:0007669"/>
    <property type="project" value="InterPro"/>
</dbReference>
<dbReference type="PANTHER" id="PTHR48053">
    <property type="entry name" value="LEUCINE RICH REPEAT FAMILY PROTEIN, EXPRESSED"/>
    <property type="match status" value="1"/>
</dbReference>
<dbReference type="CDD" id="cd00192">
    <property type="entry name" value="PTKc"/>
    <property type="match status" value="1"/>
</dbReference>
<sequence>MNLREAQDPCGWYGVVCDVNSTTLLSLNLSNNLLHGSHKEGSYIGQLSQLSTLTSVDLSFNHLKEAPLPDLTSLTNLVSLNLSSSFNLQTLPLTLPTSIELLDVSDCGLIQVYLSPYKSLTSLHLDHNSLLQMSDLEGVERLPHLRVLDISSNAMRGSVHLKLFRLDALYLDENQLVLEIPPFCNLSRLSFRRNGRADQSTPRVDYCERLVWLDLSSNLYSTIPLLNGTKNLQEEGNQLSGSLPDITKMYQLSHLDVKRNHFTGVIDDMFHDKAELNYVDLSFNHLEGSLPPSLFHLTSLRYLSLNRNKLRGEISNVTHLLSLKYLDVSFNNFSGSVRFPPNLVTLYAQYNLLEGQLIMMGDRYDIINVKFNRFSGKFPSLSHRMSFFDATSNQFNGSITSRIAVERIFLDDNQLTGDLPTMTEDVVWFSADNNDFRGTLDPLRTILRRCGYISIRNNSLRGDLEIFMLPSRQLVYLDLSDNYLSGPVFGDEGRNLDWYISPDRMDNLVHIDLSHNEFKCQIFNYPVYRHSLPPRLIDIILSNNRFYGRPFLGDSMQTLFIETIMLDNNNISGDAIDTMSLESIRTLSLANNSIEGEITSYIGYADQLTYLDLSGNRLYGRLPDSTLQGMTSLQKLDLSRNRLECYDLKWLNDLIHLEYLDLSQNKIHAKFPYVGDMKNLKFVDMSHNRLYDDIDPSFFRLVYLDSVSLSHNELTGSIKRFHGDPRLLDLSWNLLSKDLKFISYMSAISVLQLNNNRFSGNIPPISGRRYLEQFDASNNNISGDLEKLEQLPSLLYINLSNNRINGSLPEISNDINFRYIDLSRNNISIAKQSIPFRPSTLCRMSDNPLRCPIDWDIITRCGGQCESMGKNEEETLVYHMMGEVSDFIPRHFVGKLSHLSNITQRRIEVRETRSGSVIATIAIKPPNDNELNQGSVEDSIGILKSIDRDAYHRQGIDLIDDLGWVPTDAPSYPVGKIVGIAVGGVVLLLVIIGVAFFFKLRRIRRDLYMRQYALVDICPDVSNAAKKTRVDYEELKHMKMIGSGAFGVVYRAKWRGTKVAIKTEQVTTKQFEEFVHEVCIIQNLKSHPNIVMFIGMSFPPQPLSLITEYCEGGSLFIYLRQTICCLELKIRFMREIALGMLHLHKEKIIHRDLAVRNILLSQSLQVKVADFGLSREQGNTDGASQTQSTIGPVKWMAPEAIRDRFYSTKSDVFSFGVVIWEILEIKEPFADDYNLITLAAQIIHGRRLDIPTESPAHLSELMRACWMEGEGDRPDFEEIVAHFKEGVGEDCRVERTTQVQYMDMEVEDVYFKGSAEDVYFKGSED</sequence>
<feature type="transmembrane region" description="Helical" evidence="10">
    <location>
        <begin position="977"/>
        <end position="1000"/>
    </location>
</feature>
<dbReference type="InterPro" id="IPR003591">
    <property type="entry name" value="Leu-rich_rpt_typical-subtyp"/>
</dbReference>
<dbReference type="PANTHER" id="PTHR48053:SF71">
    <property type="entry name" value="LEUCINE RICH REPEAT FAMILY PROTEIN, EXPRESSED"/>
    <property type="match status" value="1"/>
</dbReference>
<keyword evidence="12" id="KW-0808">Transferase</keyword>
<dbReference type="SUPFAM" id="SSF52058">
    <property type="entry name" value="L domain-like"/>
    <property type="match status" value="2"/>
</dbReference>
<dbReference type="InterPro" id="IPR017441">
    <property type="entry name" value="Protein_kinase_ATP_BS"/>
</dbReference>
<keyword evidence="12" id="KW-0418">Kinase</keyword>
<evidence type="ECO:0000256" key="4">
    <source>
        <dbReference type="ARBA" id="ARBA00022729"/>
    </source>
</evidence>
<dbReference type="Pfam" id="PF07714">
    <property type="entry name" value="PK_Tyr_Ser-Thr"/>
    <property type="match status" value="1"/>
</dbReference>
<dbReference type="Gene3D" id="1.10.510.10">
    <property type="entry name" value="Transferase(Phosphotransferase) domain 1"/>
    <property type="match status" value="1"/>
</dbReference>
<keyword evidence="8 10" id="KW-0472">Membrane</keyword>
<dbReference type="InParanoid" id="A0A2P6NFA6"/>
<dbReference type="InterPro" id="IPR001611">
    <property type="entry name" value="Leu-rich_rpt"/>
</dbReference>
<dbReference type="InterPro" id="IPR032675">
    <property type="entry name" value="LRR_dom_sf"/>
</dbReference>
<keyword evidence="6 9" id="KW-0547">Nucleotide-binding</keyword>
<gene>
    <name evidence="12" type="ORF">PROFUN_09748</name>
</gene>
<dbReference type="PROSITE" id="PS00107">
    <property type="entry name" value="PROTEIN_KINASE_ATP"/>
    <property type="match status" value="1"/>
</dbReference>
<dbReference type="InterPro" id="IPR020635">
    <property type="entry name" value="Tyr_kinase_cat_dom"/>
</dbReference>
<dbReference type="InterPro" id="IPR008266">
    <property type="entry name" value="Tyr_kinase_AS"/>
</dbReference>
<evidence type="ECO:0000256" key="1">
    <source>
        <dbReference type="ARBA" id="ARBA00004167"/>
    </source>
</evidence>
<comment type="caution">
    <text evidence="12">The sequence shown here is derived from an EMBL/GenBank/DDBJ whole genome shotgun (WGS) entry which is preliminary data.</text>
</comment>
<dbReference type="InterPro" id="IPR001245">
    <property type="entry name" value="Ser-Thr/Tyr_kinase_cat_dom"/>
</dbReference>
<keyword evidence="4" id="KW-0732">Signal</keyword>
<evidence type="ECO:0000313" key="12">
    <source>
        <dbReference type="EMBL" id="PRP82637.1"/>
    </source>
</evidence>
<evidence type="ECO:0000313" key="13">
    <source>
        <dbReference type="Proteomes" id="UP000241769"/>
    </source>
</evidence>
<evidence type="ECO:0000256" key="10">
    <source>
        <dbReference type="SAM" id="Phobius"/>
    </source>
</evidence>
<name>A0A2P6NFA6_9EUKA</name>
<keyword evidence="7 9" id="KW-0067">ATP-binding</keyword>
<dbReference type="SMART" id="SM00220">
    <property type="entry name" value="S_TKc"/>
    <property type="match status" value="1"/>
</dbReference>
<dbReference type="SMART" id="SM00369">
    <property type="entry name" value="LRR_TYP"/>
    <property type="match status" value="10"/>
</dbReference>